<feature type="DNA-binding region" description="H-T-H motif" evidence="2">
    <location>
        <begin position="43"/>
        <end position="62"/>
    </location>
</feature>
<evidence type="ECO:0000313" key="4">
    <source>
        <dbReference type="EMBL" id="UXP32745.1"/>
    </source>
</evidence>
<reference evidence="4" key="1">
    <citation type="submission" date="2022-09" db="EMBL/GenBank/DDBJ databases">
        <title>Comparative genomics and taxonomic characterization of three novel marine species of genus Reichenbachiella exhibiting antioxidant and polysaccharide degradation activities.</title>
        <authorList>
            <person name="Muhammad N."/>
            <person name="Lee Y.-J."/>
            <person name="Ko J."/>
            <person name="Kim S.-G."/>
        </authorList>
    </citation>
    <scope>NUCLEOTIDE SEQUENCE</scope>
    <source>
        <strain evidence="4">BKB1-1</strain>
    </source>
</reference>
<organism evidence="4 5">
    <name type="scientific">Reichenbachiella agarivorans</name>
    <dbReference type="NCBI Taxonomy" id="2979464"/>
    <lineage>
        <taxon>Bacteria</taxon>
        <taxon>Pseudomonadati</taxon>
        <taxon>Bacteroidota</taxon>
        <taxon>Cytophagia</taxon>
        <taxon>Cytophagales</taxon>
        <taxon>Reichenbachiellaceae</taxon>
        <taxon>Reichenbachiella</taxon>
    </lineage>
</organism>
<evidence type="ECO:0000256" key="2">
    <source>
        <dbReference type="PROSITE-ProRule" id="PRU00335"/>
    </source>
</evidence>
<dbReference type="PROSITE" id="PS50977">
    <property type="entry name" value="HTH_TETR_2"/>
    <property type="match status" value="1"/>
</dbReference>
<keyword evidence="5" id="KW-1185">Reference proteome</keyword>
<accession>A0ABY6CWX4</accession>
<evidence type="ECO:0000313" key="5">
    <source>
        <dbReference type="Proteomes" id="UP001065174"/>
    </source>
</evidence>
<dbReference type="RefSeq" id="WP_262310180.1">
    <property type="nucleotide sequence ID" value="NZ_CP106679.1"/>
</dbReference>
<proteinExistence type="predicted"/>
<evidence type="ECO:0000259" key="3">
    <source>
        <dbReference type="PROSITE" id="PS50977"/>
    </source>
</evidence>
<dbReference type="InterPro" id="IPR009057">
    <property type="entry name" value="Homeodomain-like_sf"/>
</dbReference>
<dbReference type="Proteomes" id="UP001065174">
    <property type="component" value="Chromosome"/>
</dbReference>
<evidence type="ECO:0000256" key="1">
    <source>
        <dbReference type="ARBA" id="ARBA00023125"/>
    </source>
</evidence>
<dbReference type="SUPFAM" id="SSF46689">
    <property type="entry name" value="Homeodomain-like"/>
    <property type="match status" value="1"/>
</dbReference>
<sequence>MSTITLQIGQEFYCKDPQSTELGKKIVSEGIQLLDQLGFEEFTFKKLAAKIATSEASIYRYFDNKLKFLVYLTSWYWAWMEYMIDHKTHHINDSKNKLQEILKILCHVDQGHLNMDLSGINTTSLKRVVMIESDKIYLTKKVDEINNEGLFKGFKGLCHKISLVIIEINPEYIYPHALVSMVLETAHQQVFFAKHLPSLTEISKTKTVSIELQVYEFINHFTFKQLH</sequence>
<dbReference type="EMBL" id="CP106679">
    <property type="protein sequence ID" value="UXP32745.1"/>
    <property type="molecule type" value="Genomic_DNA"/>
</dbReference>
<name>A0ABY6CWX4_9BACT</name>
<dbReference type="Pfam" id="PF00440">
    <property type="entry name" value="TetR_N"/>
    <property type="match status" value="1"/>
</dbReference>
<protein>
    <submittedName>
        <fullName evidence="4">TetR/AcrR family transcriptional regulator</fullName>
    </submittedName>
</protein>
<gene>
    <name evidence="4" type="ORF">N6H18_02050</name>
</gene>
<dbReference type="Gene3D" id="1.10.357.10">
    <property type="entry name" value="Tetracycline Repressor, domain 2"/>
    <property type="match status" value="1"/>
</dbReference>
<feature type="domain" description="HTH tetR-type" evidence="3">
    <location>
        <begin position="20"/>
        <end position="80"/>
    </location>
</feature>
<dbReference type="InterPro" id="IPR001647">
    <property type="entry name" value="HTH_TetR"/>
</dbReference>
<keyword evidence="1 2" id="KW-0238">DNA-binding</keyword>